<name>A0A382CVR4_9ZZZZ</name>
<dbReference type="InterPro" id="IPR016032">
    <property type="entry name" value="Sig_transdc_resp-reg_C-effctor"/>
</dbReference>
<organism evidence="8">
    <name type="scientific">marine metagenome</name>
    <dbReference type="NCBI Taxonomy" id="408172"/>
    <lineage>
        <taxon>unclassified sequences</taxon>
        <taxon>metagenomes</taxon>
        <taxon>ecological metagenomes</taxon>
    </lineage>
</organism>
<dbReference type="InterPro" id="IPR039420">
    <property type="entry name" value="WalR-like"/>
</dbReference>
<keyword evidence="3" id="KW-0805">Transcription regulation</keyword>
<evidence type="ECO:0000259" key="6">
    <source>
        <dbReference type="PROSITE" id="PS50110"/>
    </source>
</evidence>
<keyword evidence="1" id="KW-0597">Phosphoprotein</keyword>
<dbReference type="GO" id="GO:0000156">
    <property type="term" value="F:phosphorelay response regulator activity"/>
    <property type="evidence" value="ECO:0007669"/>
    <property type="project" value="TreeGrafter"/>
</dbReference>
<keyword evidence="4" id="KW-0238">DNA-binding</keyword>
<proteinExistence type="predicted"/>
<dbReference type="AlphaFoldDB" id="A0A382CVR4"/>
<dbReference type="GO" id="GO:0006355">
    <property type="term" value="P:regulation of DNA-templated transcription"/>
    <property type="evidence" value="ECO:0007669"/>
    <property type="project" value="InterPro"/>
</dbReference>
<evidence type="ECO:0000313" key="8">
    <source>
        <dbReference type="EMBL" id="SVB29621.1"/>
    </source>
</evidence>
<sequence length="233" mass="26741">MTNSLLVVDDDPIIRESVTWALKKQNYEVIEAINGVEAIECFDRHKPDLILLDILMPDKDGLAVCTELRERRSGPYVPIIFISSLDQLEDKVRGLSTGGDHYLAKPFHMEELLELVKATLRQIDSIKASVATETPIEDDKLQWNNIQFNTETGEVFYCDHEIDPPPSEKELEILRIMLGNPSKIFHRDEMMERIVDRRTIDSHVANIRSKFVKYGPDPIETVHGRGYRLVKAK</sequence>
<dbReference type="Gene3D" id="1.10.10.10">
    <property type="entry name" value="Winged helix-like DNA-binding domain superfamily/Winged helix DNA-binding domain"/>
    <property type="match status" value="1"/>
</dbReference>
<feature type="domain" description="OmpR/PhoB-type" evidence="7">
    <location>
        <begin position="138"/>
        <end position="231"/>
    </location>
</feature>
<evidence type="ECO:0000256" key="5">
    <source>
        <dbReference type="ARBA" id="ARBA00023163"/>
    </source>
</evidence>
<dbReference type="Pfam" id="PF00072">
    <property type="entry name" value="Response_reg"/>
    <property type="match status" value="1"/>
</dbReference>
<dbReference type="PANTHER" id="PTHR48111:SF1">
    <property type="entry name" value="TWO-COMPONENT RESPONSE REGULATOR ORR33"/>
    <property type="match status" value="1"/>
</dbReference>
<dbReference type="GO" id="GO:0032993">
    <property type="term" value="C:protein-DNA complex"/>
    <property type="evidence" value="ECO:0007669"/>
    <property type="project" value="TreeGrafter"/>
</dbReference>
<dbReference type="Gene3D" id="3.40.50.2300">
    <property type="match status" value="1"/>
</dbReference>
<keyword evidence="2" id="KW-0902">Two-component regulatory system</keyword>
<evidence type="ECO:0000256" key="4">
    <source>
        <dbReference type="ARBA" id="ARBA00023125"/>
    </source>
</evidence>
<evidence type="ECO:0000256" key="3">
    <source>
        <dbReference type="ARBA" id="ARBA00023015"/>
    </source>
</evidence>
<reference evidence="8" key="1">
    <citation type="submission" date="2018-05" db="EMBL/GenBank/DDBJ databases">
        <authorList>
            <person name="Lanie J.A."/>
            <person name="Ng W.-L."/>
            <person name="Kazmierczak K.M."/>
            <person name="Andrzejewski T.M."/>
            <person name="Davidsen T.M."/>
            <person name="Wayne K.J."/>
            <person name="Tettelin H."/>
            <person name="Glass J.I."/>
            <person name="Rusch D."/>
            <person name="Podicherti R."/>
            <person name="Tsui H.-C.T."/>
            <person name="Winkler M.E."/>
        </authorList>
    </citation>
    <scope>NUCLEOTIDE SEQUENCE</scope>
</reference>
<dbReference type="SUPFAM" id="SSF52172">
    <property type="entry name" value="CheY-like"/>
    <property type="match status" value="1"/>
</dbReference>
<dbReference type="InterPro" id="IPR001867">
    <property type="entry name" value="OmpR/PhoB-type_DNA-bd"/>
</dbReference>
<gene>
    <name evidence="8" type="ORF">METZ01_LOCUS182475</name>
</gene>
<dbReference type="PROSITE" id="PS50110">
    <property type="entry name" value="RESPONSE_REGULATORY"/>
    <property type="match status" value="1"/>
</dbReference>
<dbReference type="InterPro" id="IPR036388">
    <property type="entry name" value="WH-like_DNA-bd_sf"/>
</dbReference>
<accession>A0A382CVR4</accession>
<evidence type="ECO:0000256" key="1">
    <source>
        <dbReference type="ARBA" id="ARBA00022553"/>
    </source>
</evidence>
<dbReference type="CDD" id="cd00383">
    <property type="entry name" value="trans_reg_C"/>
    <property type="match status" value="1"/>
</dbReference>
<dbReference type="CDD" id="cd17574">
    <property type="entry name" value="REC_OmpR"/>
    <property type="match status" value="1"/>
</dbReference>
<evidence type="ECO:0000259" key="7">
    <source>
        <dbReference type="PROSITE" id="PS51755"/>
    </source>
</evidence>
<dbReference type="Pfam" id="PF00486">
    <property type="entry name" value="Trans_reg_C"/>
    <property type="match status" value="1"/>
</dbReference>
<evidence type="ECO:0008006" key="9">
    <source>
        <dbReference type="Google" id="ProtNLM"/>
    </source>
</evidence>
<dbReference type="SMART" id="SM00862">
    <property type="entry name" value="Trans_reg_C"/>
    <property type="match status" value="1"/>
</dbReference>
<keyword evidence="5" id="KW-0804">Transcription</keyword>
<evidence type="ECO:0000256" key="2">
    <source>
        <dbReference type="ARBA" id="ARBA00023012"/>
    </source>
</evidence>
<dbReference type="SMART" id="SM00448">
    <property type="entry name" value="REC"/>
    <property type="match status" value="1"/>
</dbReference>
<dbReference type="PANTHER" id="PTHR48111">
    <property type="entry name" value="REGULATOR OF RPOS"/>
    <property type="match status" value="1"/>
</dbReference>
<dbReference type="InterPro" id="IPR011006">
    <property type="entry name" value="CheY-like_superfamily"/>
</dbReference>
<dbReference type="GO" id="GO:0000976">
    <property type="term" value="F:transcription cis-regulatory region binding"/>
    <property type="evidence" value="ECO:0007669"/>
    <property type="project" value="TreeGrafter"/>
</dbReference>
<dbReference type="GO" id="GO:0005829">
    <property type="term" value="C:cytosol"/>
    <property type="evidence" value="ECO:0007669"/>
    <property type="project" value="TreeGrafter"/>
</dbReference>
<feature type="domain" description="Response regulatory" evidence="6">
    <location>
        <begin position="4"/>
        <end position="120"/>
    </location>
</feature>
<dbReference type="PROSITE" id="PS51755">
    <property type="entry name" value="OMPR_PHOB"/>
    <property type="match status" value="1"/>
</dbReference>
<dbReference type="SUPFAM" id="SSF46894">
    <property type="entry name" value="C-terminal effector domain of the bipartite response regulators"/>
    <property type="match status" value="1"/>
</dbReference>
<dbReference type="InterPro" id="IPR001789">
    <property type="entry name" value="Sig_transdc_resp-reg_receiver"/>
</dbReference>
<dbReference type="EMBL" id="UINC01036128">
    <property type="protein sequence ID" value="SVB29621.1"/>
    <property type="molecule type" value="Genomic_DNA"/>
</dbReference>
<protein>
    <recommendedName>
        <fullName evidence="9">Response regulatory domain-containing protein</fullName>
    </recommendedName>
</protein>